<dbReference type="AlphaFoldDB" id="A0A8T6BAZ1"/>
<gene>
    <name evidence="1" type="ORF">GRW24_04020</name>
</gene>
<dbReference type="Proteomes" id="UP000447081">
    <property type="component" value="Unassembled WGS sequence"/>
</dbReference>
<evidence type="ECO:0000313" key="1">
    <source>
        <dbReference type="EMBL" id="MXJ07654.1"/>
    </source>
</evidence>
<organism evidence="1 2">
    <name type="scientific">Escherichia coli</name>
    <dbReference type="NCBI Taxonomy" id="562"/>
    <lineage>
        <taxon>Bacteria</taxon>
        <taxon>Pseudomonadati</taxon>
        <taxon>Pseudomonadota</taxon>
        <taxon>Gammaproteobacteria</taxon>
        <taxon>Enterobacterales</taxon>
        <taxon>Enterobacteriaceae</taxon>
        <taxon>Escherichia</taxon>
    </lineage>
</organism>
<reference evidence="1 2" key="1">
    <citation type="submission" date="2019-12" db="EMBL/GenBank/DDBJ databases">
        <title>Enteriobacteria Tanzani isolates_10434.</title>
        <authorList>
            <person name="Subbiah M."/>
            <person name="Call D."/>
        </authorList>
    </citation>
    <scope>NUCLEOTIDE SEQUENCE [LARGE SCALE GENOMIC DNA]</scope>
    <source>
        <strain evidence="1 2">10434wG3</strain>
    </source>
</reference>
<name>A0A8T6BAZ1_ECOLX</name>
<sequence>MVDLRHMNSRLQLELATAAAEALSTISATPQQLVWSETVIPHYVRCAVTDKTVQGAFHKRLRVYYYNPDGSVMTFRAWRKLHGVTKKRGVHRRYIWRKAA</sequence>
<accession>A0A8T6BAZ1</accession>
<dbReference type="RefSeq" id="WP_032174593.1">
    <property type="nucleotide sequence ID" value="NZ_BGBW01000067.1"/>
</dbReference>
<comment type="caution">
    <text evidence="1">The sequence shown here is derived from an EMBL/GenBank/DDBJ whole genome shotgun (WGS) entry which is preliminary data.</text>
</comment>
<dbReference type="EMBL" id="WUIG01000025">
    <property type="protein sequence ID" value="MXJ07654.1"/>
    <property type="molecule type" value="Genomic_DNA"/>
</dbReference>
<proteinExistence type="predicted"/>
<protein>
    <submittedName>
        <fullName evidence="1">Uncharacterized protein</fullName>
    </submittedName>
</protein>
<evidence type="ECO:0000313" key="2">
    <source>
        <dbReference type="Proteomes" id="UP000447081"/>
    </source>
</evidence>